<gene>
    <name evidence="6" type="ORF">P0Y48_10955</name>
</gene>
<evidence type="ECO:0000256" key="4">
    <source>
        <dbReference type="PROSITE-ProRule" id="PRU00335"/>
    </source>
</evidence>
<evidence type="ECO:0000256" key="2">
    <source>
        <dbReference type="ARBA" id="ARBA00023125"/>
    </source>
</evidence>
<evidence type="ECO:0000313" key="6">
    <source>
        <dbReference type="EMBL" id="WEK12976.1"/>
    </source>
</evidence>
<feature type="DNA-binding region" description="H-T-H motif" evidence="4">
    <location>
        <begin position="39"/>
        <end position="58"/>
    </location>
</feature>
<keyword evidence="2 4" id="KW-0238">DNA-binding</keyword>
<dbReference type="Proteomes" id="UP001213972">
    <property type="component" value="Chromosome"/>
</dbReference>
<evidence type="ECO:0000256" key="3">
    <source>
        <dbReference type="ARBA" id="ARBA00023163"/>
    </source>
</evidence>
<dbReference type="GO" id="GO:0000976">
    <property type="term" value="F:transcription cis-regulatory region binding"/>
    <property type="evidence" value="ECO:0007669"/>
    <property type="project" value="TreeGrafter"/>
</dbReference>
<evidence type="ECO:0000313" key="7">
    <source>
        <dbReference type="Proteomes" id="UP001213972"/>
    </source>
</evidence>
<organism evidence="6 7">
    <name type="scientific">Candidatus Microbacterium phytovorans</name>
    <dbReference type="NCBI Taxonomy" id="3121374"/>
    <lineage>
        <taxon>Bacteria</taxon>
        <taxon>Bacillati</taxon>
        <taxon>Actinomycetota</taxon>
        <taxon>Actinomycetes</taxon>
        <taxon>Micrococcales</taxon>
        <taxon>Microbacteriaceae</taxon>
        <taxon>Microbacterium</taxon>
    </lineage>
</organism>
<evidence type="ECO:0000259" key="5">
    <source>
        <dbReference type="PROSITE" id="PS50977"/>
    </source>
</evidence>
<dbReference type="AlphaFoldDB" id="A0AAJ5W1M1"/>
<sequence length="201" mass="21350">MTVSPPAVGRRERNKQAKRERIIAAASTLFAEHGVDDVTTQQIADAADIGTGTLFLYARTKGELLLLVQNTHYERALADGRAAAETASSPVDAILALTAPIVACNRVQIENGRTYLREMLFGDATEPHHAEARRIVTDTDTTLRQLLTDLAGRSAEEAAVLAGVISSAMFVSMAAAPAEAAVEEILAGLRTQIATVLGADR</sequence>
<reference evidence="6" key="1">
    <citation type="submission" date="2023-03" db="EMBL/GenBank/DDBJ databases">
        <title>Andean soil-derived lignocellulolytic bacterial consortium as a source of novel taxa and putative plastic-active enzymes.</title>
        <authorList>
            <person name="Diaz-Garcia L."/>
            <person name="Chuvochina M."/>
            <person name="Feuerriegel G."/>
            <person name="Bunk B."/>
            <person name="Sproer C."/>
            <person name="Streit W.R."/>
            <person name="Rodriguez L.M."/>
            <person name="Overmann J."/>
            <person name="Jimenez D.J."/>
        </authorList>
    </citation>
    <scope>NUCLEOTIDE SEQUENCE</scope>
    <source>
        <strain evidence="6">MAG 4610</strain>
    </source>
</reference>
<dbReference type="EMBL" id="CP119321">
    <property type="protein sequence ID" value="WEK12976.1"/>
    <property type="molecule type" value="Genomic_DNA"/>
</dbReference>
<protein>
    <submittedName>
        <fullName evidence="6">TetR/AcrR family transcriptional regulator</fullName>
    </submittedName>
</protein>
<keyword evidence="3" id="KW-0804">Transcription</keyword>
<dbReference type="PRINTS" id="PR00455">
    <property type="entry name" value="HTHTETR"/>
</dbReference>
<dbReference type="PANTHER" id="PTHR30055:SF238">
    <property type="entry name" value="MYCOFACTOCIN BIOSYNTHESIS TRANSCRIPTIONAL REGULATOR MFTR-RELATED"/>
    <property type="match status" value="1"/>
</dbReference>
<dbReference type="GO" id="GO:0003700">
    <property type="term" value="F:DNA-binding transcription factor activity"/>
    <property type="evidence" value="ECO:0007669"/>
    <property type="project" value="TreeGrafter"/>
</dbReference>
<dbReference type="Pfam" id="PF00440">
    <property type="entry name" value="TetR_N"/>
    <property type="match status" value="1"/>
</dbReference>
<feature type="domain" description="HTH tetR-type" evidence="5">
    <location>
        <begin position="16"/>
        <end position="76"/>
    </location>
</feature>
<evidence type="ECO:0000256" key="1">
    <source>
        <dbReference type="ARBA" id="ARBA00023015"/>
    </source>
</evidence>
<dbReference type="InterPro" id="IPR050109">
    <property type="entry name" value="HTH-type_TetR-like_transc_reg"/>
</dbReference>
<keyword evidence="1" id="KW-0805">Transcription regulation</keyword>
<proteinExistence type="predicted"/>
<dbReference type="PROSITE" id="PS50977">
    <property type="entry name" value="HTH_TETR_2"/>
    <property type="match status" value="1"/>
</dbReference>
<dbReference type="Gene3D" id="1.10.357.10">
    <property type="entry name" value="Tetracycline Repressor, domain 2"/>
    <property type="match status" value="1"/>
</dbReference>
<dbReference type="PANTHER" id="PTHR30055">
    <property type="entry name" value="HTH-TYPE TRANSCRIPTIONAL REGULATOR RUTR"/>
    <property type="match status" value="1"/>
</dbReference>
<name>A0AAJ5W1M1_9MICO</name>
<dbReference type="SUPFAM" id="SSF46689">
    <property type="entry name" value="Homeodomain-like"/>
    <property type="match status" value="1"/>
</dbReference>
<accession>A0AAJ5W1M1</accession>
<dbReference type="InterPro" id="IPR009057">
    <property type="entry name" value="Homeodomain-like_sf"/>
</dbReference>
<dbReference type="InterPro" id="IPR001647">
    <property type="entry name" value="HTH_TetR"/>
</dbReference>